<dbReference type="Gene3D" id="3.30.1330.60">
    <property type="entry name" value="OmpA-like domain"/>
    <property type="match status" value="1"/>
</dbReference>
<dbReference type="Proteomes" id="UP001058682">
    <property type="component" value="Chromosome"/>
</dbReference>
<dbReference type="InterPro" id="IPR036737">
    <property type="entry name" value="OmpA-like_sf"/>
</dbReference>
<sequence length="168" mass="19058">MKKVRLLLLLFVVAFLFSCKSAPKQKEEKPDEMEKIQQQESVKEEPDKKAEQKVISDDASYVIYFAPQAYQIDQFTAQKLKEIADDLKARGVKKIVISGHSAKLDSQKDEDRIALQRAIAVANYFQTMGLFDANGITVEGKGAREPASTHSEITDRFKNRRVEIHSVK</sequence>
<organism evidence="6 7">
    <name type="scientific">Treponema putidum</name>
    <dbReference type="NCBI Taxonomy" id="221027"/>
    <lineage>
        <taxon>Bacteria</taxon>
        <taxon>Pseudomonadati</taxon>
        <taxon>Spirochaetota</taxon>
        <taxon>Spirochaetia</taxon>
        <taxon>Spirochaetales</taxon>
        <taxon>Treponemataceae</taxon>
        <taxon>Treponema</taxon>
    </lineage>
</organism>
<keyword evidence="8" id="KW-1185">Reference proteome</keyword>
<name>A0AAE9MV92_9SPIR</name>
<dbReference type="PANTHER" id="PTHR30329:SF21">
    <property type="entry name" value="LIPOPROTEIN YIAD-RELATED"/>
    <property type="match status" value="1"/>
</dbReference>
<dbReference type="EMBL" id="CP038802">
    <property type="protein sequence ID" value="UTY28533.1"/>
    <property type="molecule type" value="Genomic_DNA"/>
</dbReference>
<feature type="domain" description="OmpA-like" evidence="4">
    <location>
        <begin position="51"/>
        <end position="168"/>
    </location>
</feature>
<feature type="region of interest" description="Disordered" evidence="2">
    <location>
        <begin position="22"/>
        <end position="50"/>
    </location>
</feature>
<accession>A0AAE9MV92</accession>
<dbReference type="PANTHER" id="PTHR30329">
    <property type="entry name" value="STATOR ELEMENT OF FLAGELLAR MOTOR COMPLEX"/>
    <property type="match status" value="1"/>
</dbReference>
<keyword evidence="3" id="KW-0732">Signal</keyword>
<proteinExistence type="predicted"/>
<reference evidence="6" key="1">
    <citation type="submission" date="2019-04" db="EMBL/GenBank/DDBJ databases">
        <title>Whole genome sequencing of oral phylogroup 2 treponemes.</title>
        <authorList>
            <person name="Chan Y."/>
            <person name="Zeng H.H."/>
            <person name="Yu X.L."/>
            <person name="Leung W.K."/>
            <person name="Watt R.M."/>
        </authorList>
    </citation>
    <scope>NUCLEOTIDE SEQUENCE</scope>
    <source>
        <strain evidence="6">OMZ 835</strain>
        <strain evidence="5">OMZ 847</strain>
    </source>
</reference>
<feature type="chain" id="PRO_5042076882" evidence="3">
    <location>
        <begin position="22"/>
        <end position="168"/>
    </location>
</feature>
<protein>
    <submittedName>
        <fullName evidence="6">OmpA family protein</fullName>
    </submittedName>
</protein>
<evidence type="ECO:0000313" key="7">
    <source>
        <dbReference type="Proteomes" id="UP001058682"/>
    </source>
</evidence>
<feature type="compositionally biased region" description="Basic and acidic residues" evidence="2">
    <location>
        <begin position="24"/>
        <end position="50"/>
    </location>
</feature>
<dbReference type="InterPro" id="IPR006665">
    <property type="entry name" value="OmpA-like"/>
</dbReference>
<dbReference type="InterPro" id="IPR050330">
    <property type="entry name" value="Bact_OuterMem_StrucFunc"/>
</dbReference>
<dbReference type="PROSITE" id="PS51123">
    <property type="entry name" value="OMPA_2"/>
    <property type="match status" value="1"/>
</dbReference>
<dbReference type="RefSeq" id="WP_255806340.1">
    <property type="nucleotide sequence ID" value="NZ_CP038802.1"/>
</dbReference>
<dbReference type="PROSITE" id="PS51257">
    <property type="entry name" value="PROKAR_LIPOPROTEIN"/>
    <property type="match status" value="1"/>
</dbReference>
<evidence type="ECO:0000313" key="8">
    <source>
        <dbReference type="Proteomes" id="UP001059401"/>
    </source>
</evidence>
<gene>
    <name evidence="6" type="ORF">E4N74_04770</name>
    <name evidence="5" type="ORF">E4N76_05660</name>
</gene>
<evidence type="ECO:0000313" key="5">
    <source>
        <dbReference type="EMBL" id="UTY28533.1"/>
    </source>
</evidence>
<evidence type="ECO:0000313" key="6">
    <source>
        <dbReference type="EMBL" id="UTY33401.1"/>
    </source>
</evidence>
<evidence type="ECO:0000256" key="1">
    <source>
        <dbReference type="PROSITE-ProRule" id="PRU00473"/>
    </source>
</evidence>
<evidence type="ECO:0000256" key="3">
    <source>
        <dbReference type="SAM" id="SignalP"/>
    </source>
</evidence>
<evidence type="ECO:0000259" key="4">
    <source>
        <dbReference type="PROSITE" id="PS51123"/>
    </source>
</evidence>
<keyword evidence="1" id="KW-0472">Membrane</keyword>
<dbReference type="GO" id="GO:0016020">
    <property type="term" value="C:membrane"/>
    <property type="evidence" value="ECO:0007669"/>
    <property type="project" value="UniProtKB-UniRule"/>
</dbReference>
<dbReference type="Proteomes" id="UP001059401">
    <property type="component" value="Chromosome"/>
</dbReference>
<dbReference type="AlphaFoldDB" id="A0AAE9MV92"/>
<dbReference type="CDD" id="cd07185">
    <property type="entry name" value="OmpA_C-like"/>
    <property type="match status" value="1"/>
</dbReference>
<feature type="signal peptide" evidence="3">
    <location>
        <begin position="1"/>
        <end position="21"/>
    </location>
</feature>
<dbReference type="Pfam" id="PF00691">
    <property type="entry name" value="OmpA"/>
    <property type="match status" value="1"/>
</dbReference>
<evidence type="ECO:0000256" key="2">
    <source>
        <dbReference type="SAM" id="MobiDB-lite"/>
    </source>
</evidence>
<dbReference type="EMBL" id="CP038804">
    <property type="protein sequence ID" value="UTY33401.1"/>
    <property type="molecule type" value="Genomic_DNA"/>
</dbReference>
<dbReference type="SUPFAM" id="SSF103088">
    <property type="entry name" value="OmpA-like"/>
    <property type="match status" value="1"/>
</dbReference>